<comment type="caution">
    <text evidence="2">The sequence shown here is derived from an EMBL/GenBank/DDBJ whole genome shotgun (WGS) entry which is preliminary data.</text>
</comment>
<dbReference type="AlphaFoldDB" id="A0A4S3ZPP9"/>
<dbReference type="Proteomes" id="UP000310754">
    <property type="component" value="Unassembled WGS sequence"/>
</dbReference>
<feature type="domain" description="GmrSD restriction endonucleases N-terminal" evidence="1">
    <location>
        <begin position="7"/>
        <end position="214"/>
    </location>
</feature>
<dbReference type="Pfam" id="PF03235">
    <property type="entry name" value="GmrSD_N"/>
    <property type="match status" value="1"/>
</dbReference>
<evidence type="ECO:0000313" key="2">
    <source>
        <dbReference type="EMBL" id="THF47493.1"/>
    </source>
</evidence>
<dbReference type="RefSeq" id="WP_190236916.1">
    <property type="nucleotide sequence ID" value="NZ_SSOA01000012.1"/>
</dbReference>
<reference evidence="2 3" key="1">
    <citation type="submission" date="2019-04" db="EMBL/GenBank/DDBJ databases">
        <title>Rhizobium terrae sp. nov., isolated from a paddy soil.</title>
        <authorList>
            <person name="Lin S.-Y."/>
            <person name="Hameed A."/>
            <person name="Huang H.-I."/>
            <person name="Young C.-C."/>
        </authorList>
    </citation>
    <scope>NUCLEOTIDE SEQUENCE [LARGE SCALE GENOMIC DNA]</scope>
    <source>
        <strain evidence="2 3">CC-HIH110</strain>
    </source>
</reference>
<protein>
    <submittedName>
        <fullName evidence="2">DUF262 domain-containing protein</fullName>
    </submittedName>
</protein>
<name>A0A4S3ZPP9_9HYPH</name>
<evidence type="ECO:0000259" key="1">
    <source>
        <dbReference type="Pfam" id="PF03235"/>
    </source>
</evidence>
<dbReference type="PANTHER" id="PTHR37292">
    <property type="entry name" value="VNG6097C"/>
    <property type="match status" value="1"/>
</dbReference>
<organism evidence="2 3">
    <name type="scientific">Allorhizobium terrae</name>
    <dbReference type="NCBI Taxonomy" id="1848972"/>
    <lineage>
        <taxon>Bacteria</taxon>
        <taxon>Pseudomonadati</taxon>
        <taxon>Pseudomonadota</taxon>
        <taxon>Alphaproteobacteria</taxon>
        <taxon>Hyphomicrobiales</taxon>
        <taxon>Rhizobiaceae</taxon>
        <taxon>Rhizobium/Agrobacterium group</taxon>
        <taxon>Allorhizobium</taxon>
    </lineage>
</organism>
<proteinExistence type="predicted"/>
<sequence>MGEPLTIRKLINRVNIGDIRIPAFQRDYVWEADQVAFLLDSIYKGFPIGTIILWKTDNRLKSEKKLGSFVLPEPQKDYPVNYVLDGQQRITSLFSVFQTELKPVNSEFTDVYFDMLAEDDMQESLFLCLSEGEVDKTRHFSVKTLFDAATYRIETLKLSEENLTKVVLLQDRFKEYLIPNETFESGDRNKVAIVFERINRAGTPLEIFELLTAWSWSDDFDLVEKFKALQVKIAEHGYEDLCNDQDLQLRICAGVIHGRTTPSDIIGLKGEDIRQRFQEIERGIIGAIDFLKRELDVQQYKLLPFPGIMVPLSAFFATDKAEGHPYTDKQKNVIIKWFWRALFTRRFSSDVNERQAADIIEFRRLKENESHDFRLPRAENSVFFMGNFSAGNANSKTLILLLNSKGPHSFVSGAKIDTSKILKKASQHEYHHIFPRKYLEKLEVPRNSINVLANICFLTRSDNNAIRDKSPEEYIEKFKNTNMPIYVEEALCPKEFEKMDYPSFLKRRMEILDIYAMELMGEE</sequence>
<dbReference type="PANTHER" id="PTHR37292:SF2">
    <property type="entry name" value="DUF262 DOMAIN-CONTAINING PROTEIN"/>
    <property type="match status" value="1"/>
</dbReference>
<gene>
    <name evidence="2" type="ORF">E6C51_17360</name>
</gene>
<dbReference type="InterPro" id="IPR004919">
    <property type="entry name" value="GmrSD_N"/>
</dbReference>
<dbReference type="EMBL" id="SSOA01000012">
    <property type="protein sequence ID" value="THF47493.1"/>
    <property type="molecule type" value="Genomic_DNA"/>
</dbReference>
<accession>A0A4S3ZPP9</accession>
<keyword evidence="3" id="KW-1185">Reference proteome</keyword>
<evidence type="ECO:0000313" key="3">
    <source>
        <dbReference type="Proteomes" id="UP000310754"/>
    </source>
</evidence>